<keyword evidence="5" id="KW-0732">Signal</keyword>
<name>A0A2R8BNR4_9RHOB</name>
<dbReference type="AlphaFoldDB" id="A0A2R8BNR4"/>
<proteinExistence type="predicted"/>
<feature type="signal peptide" evidence="5">
    <location>
        <begin position="1"/>
        <end position="22"/>
    </location>
</feature>
<protein>
    <recommendedName>
        <fullName evidence="6">Cytochrome c domain-containing protein</fullName>
    </recommendedName>
</protein>
<evidence type="ECO:0000259" key="6">
    <source>
        <dbReference type="PROSITE" id="PS51007"/>
    </source>
</evidence>
<dbReference type="EMBL" id="OMOQ01000008">
    <property type="protein sequence ID" value="SPH25088.1"/>
    <property type="molecule type" value="Genomic_DNA"/>
</dbReference>
<dbReference type="SUPFAM" id="SSF46626">
    <property type="entry name" value="Cytochrome c"/>
    <property type="match status" value="1"/>
</dbReference>
<evidence type="ECO:0000256" key="5">
    <source>
        <dbReference type="SAM" id="SignalP"/>
    </source>
</evidence>
<organism evidence="7 8">
    <name type="scientific">Albidovulum aquaemixtae</name>
    <dbReference type="NCBI Taxonomy" id="1542388"/>
    <lineage>
        <taxon>Bacteria</taxon>
        <taxon>Pseudomonadati</taxon>
        <taxon>Pseudomonadota</taxon>
        <taxon>Alphaproteobacteria</taxon>
        <taxon>Rhodobacterales</taxon>
        <taxon>Paracoccaceae</taxon>
        <taxon>Albidovulum</taxon>
    </lineage>
</organism>
<keyword evidence="2 4" id="KW-0479">Metal-binding</keyword>
<evidence type="ECO:0000256" key="2">
    <source>
        <dbReference type="ARBA" id="ARBA00022723"/>
    </source>
</evidence>
<gene>
    <name evidence="7" type="ORF">DEA8626_04124</name>
</gene>
<evidence type="ECO:0000313" key="8">
    <source>
        <dbReference type="Proteomes" id="UP000244924"/>
    </source>
</evidence>
<dbReference type="PROSITE" id="PS51007">
    <property type="entry name" value="CYTC"/>
    <property type="match status" value="1"/>
</dbReference>
<accession>A0A2R8BNR4</accession>
<dbReference type="GO" id="GO:0009055">
    <property type="term" value="F:electron transfer activity"/>
    <property type="evidence" value="ECO:0007669"/>
    <property type="project" value="InterPro"/>
</dbReference>
<dbReference type="InterPro" id="IPR036909">
    <property type="entry name" value="Cyt_c-like_dom_sf"/>
</dbReference>
<evidence type="ECO:0000256" key="1">
    <source>
        <dbReference type="ARBA" id="ARBA00022617"/>
    </source>
</evidence>
<dbReference type="GO" id="GO:0020037">
    <property type="term" value="F:heme binding"/>
    <property type="evidence" value="ECO:0007669"/>
    <property type="project" value="InterPro"/>
</dbReference>
<feature type="chain" id="PRO_5015317035" description="Cytochrome c domain-containing protein" evidence="5">
    <location>
        <begin position="23"/>
        <end position="140"/>
    </location>
</feature>
<evidence type="ECO:0000313" key="7">
    <source>
        <dbReference type="EMBL" id="SPH25088.1"/>
    </source>
</evidence>
<dbReference type="RefSeq" id="WP_181366572.1">
    <property type="nucleotide sequence ID" value="NZ_OMOQ01000008.1"/>
</dbReference>
<keyword evidence="1 4" id="KW-0349">Heme</keyword>
<keyword evidence="3 4" id="KW-0408">Iron</keyword>
<dbReference type="InterPro" id="IPR009056">
    <property type="entry name" value="Cyt_c-like_dom"/>
</dbReference>
<dbReference type="GO" id="GO:0046872">
    <property type="term" value="F:metal ion binding"/>
    <property type="evidence" value="ECO:0007669"/>
    <property type="project" value="UniProtKB-KW"/>
</dbReference>
<reference evidence="7 8" key="1">
    <citation type="submission" date="2018-03" db="EMBL/GenBank/DDBJ databases">
        <authorList>
            <person name="Keele B.F."/>
        </authorList>
    </citation>
    <scope>NUCLEOTIDE SEQUENCE [LARGE SCALE GENOMIC DNA]</scope>
    <source>
        <strain evidence="7 8">CECT 8626</strain>
    </source>
</reference>
<keyword evidence="8" id="KW-1185">Reference proteome</keyword>
<sequence>MRGFLAAPVAVALATLPLCTAAQDVSIGGAEFMNSCAQCHGPGGKGDGVIAGFLTKSAPDLTALQSSNGGVFPVSRVYAIIDGSEAAGAHGSSQMPAWGMRYNAKAPRALGWEYSTADQEAYVRGRILALIEHIATLQEE</sequence>
<evidence type="ECO:0000256" key="3">
    <source>
        <dbReference type="ARBA" id="ARBA00023004"/>
    </source>
</evidence>
<evidence type="ECO:0000256" key="4">
    <source>
        <dbReference type="PROSITE-ProRule" id="PRU00433"/>
    </source>
</evidence>
<dbReference type="Proteomes" id="UP000244924">
    <property type="component" value="Unassembled WGS sequence"/>
</dbReference>
<dbReference type="Gene3D" id="1.10.760.10">
    <property type="entry name" value="Cytochrome c-like domain"/>
    <property type="match status" value="1"/>
</dbReference>
<feature type="domain" description="Cytochrome c" evidence="6">
    <location>
        <begin position="23"/>
        <end position="118"/>
    </location>
</feature>
<dbReference type="Pfam" id="PF00034">
    <property type="entry name" value="Cytochrom_C"/>
    <property type="match status" value="1"/>
</dbReference>